<organism evidence="1 2">
    <name type="scientific">Paramuricea clavata</name>
    <name type="common">Red gorgonian</name>
    <name type="synonym">Violescent sea-whip</name>
    <dbReference type="NCBI Taxonomy" id="317549"/>
    <lineage>
        <taxon>Eukaryota</taxon>
        <taxon>Metazoa</taxon>
        <taxon>Cnidaria</taxon>
        <taxon>Anthozoa</taxon>
        <taxon>Octocorallia</taxon>
        <taxon>Malacalcyonacea</taxon>
        <taxon>Plexauridae</taxon>
        <taxon>Paramuricea</taxon>
    </lineage>
</organism>
<gene>
    <name evidence="1" type="ORF">PACLA_8A059948</name>
</gene>
<dbReference type="EMBL" id="CACRXK020000940">
    <property type="protein sequence ID" value="CAB3985931.1"/>
    <property type="molecule type" value="Genomic_DNA"/>
</dbReference>
<dbReference type="AlphaFoldDB" id="A0A7D9DL70"/>
<comment type="caution">
    <text evidence="1">The sequence shown here is derived from an EMBL/GenBank/DDBJ whole genome shotgun (WGS) entry which is preliminary data.</text>
</comment>
<evidence type="ECO:0000313" key="2">
    <source>
        <dbReference type="Proteomes" id="UP001152795"/>
    </source>
</evidence>
<accession>A0A7D9DL70</accession>
<protein>
    <submittedName>
        <fullName evidence="1">Uncharacterized protein</fullName>
    </submittedName>
</protein>
<name>A0A7D9DL70_PARCT</name>
<feature type="non-terminal residue" evidence="1">
    <location>
        <position position="366"/>
    </location>
</feature>
<reference evidence="1" key="1">
    <citation type="submission" date="2020-04" db="EMBL/GenBank/DDBJ databases">
        <authorList>
            <person name="Alioto T."/>
            <person name="Alioto T."/>
            <person name="Gomez Garrido J."/>
        </authorList>
    </citation>
    <scope>NUCLEOTIDE SEQUENCE</scope>
    <source>
        <strain evidence="1">A484AB</strain>
    </source>
</reference>
<dbReference type="Proteomes" id="UP001152795">
    <property type="component" value="Unassembled WGS sequence"/>
</dbReference>
<proteinExistence type="predicted"/>
<keyword evidence="2" id="KW-1185">Reference proteome</keyword>
<sequence length="366" mass="41912">VALDNIIDSTSNIINSALDLTRRSLIGAWESGEHGGDFLETVTKSFDNMLDPFASMRTNYLQTYIKRNFNYVGIKEVVLGKTISRKFLKNMHPLEKDENFVHIPLIESLDQLLSNKRIAKLIRKPWQCDSDIYYGQIFLTDKFLADHPDALQIIIPHLLEKMSMTIVSSLCSTEEGIRPVLHIAFLSGAGYVCKGSITMDFLFKTVFVSYAHIFGYPNGVRFDKELTEYIFQYSIAHDKDEGWSACSVHRDGKKAVAQKALRKKIQKHTKSQAHIAASGFLDEKEEEKVETALLKSVAHSRELTERLPSDSIFCWAPSIHRLPRHSRSSKQKWNRVGSILHSRYTCMEMLYRCQHETSHNAGRVWI</sequence>
<evidence type="ECO:0000313" key="1">
    <source>
        <dbReference type="EMBL" id="CAB3985931.1"/>
    </source>
</evidence>